<dbReference type="Pfam" id="PF07980">
    <property type="entry name" value="SusD_RagB"/>
    <property type="match status" value="1"/>
</dbReference>
<evidence type="ECO:0008006" key="10">
    <source>
        <dbReference type="Google" id="ProtNLM"/>
    </source>
</evidence>
<comment type="subcellular location">
    <subcellularLocation>
        <location evidence="1">Cell outer membrane</location>
    </subcellularLocation>
</comment>
<dbReference type="InterPro" id="IPR012944">
    <property type="entry name" value="SusD_RagB_dom"/>
</dbReference>
<keyword evidence="5" id="KW-0998">Cell outer membrane</keyword>
<organism evidence="8 9">
    <name type="scientific">Hoylesella buccalis DNF00853</name>
    <dbReference type="NCBI Taxonomy" id="1401074"/>
    <lineage>
        <taxon>Bacteria</taxon>
        <taxon>Pseudomonadati</taxon>
        <taxon>Bacteroidota</taxon>
        <taxon>Bacteroidia</taxon>
        <taxon>Bacteroidales</taxon>
        <taxon>Prevotellaceae</taxon>
        <taxon>Hoylesella</taxon>
    </lineage>
</organism>
<name>A0A095ZM81_9BACT</name>
<feature type="domain" description="SusD-like N-terminal" evidence="7">
    <location>
        <begin position="70"/>
        <end position="211"/>
    </location>
</feature>
<dbReference type="EMBL" id="JRNN01000041">
    <property type="protein sequence ID" value="KGF35491.1"/>
    <property type="molecule type" value="Genomic_DNA"/>
</dbReference>
<evidence type="ECO:0000313" key="9">
    <source>
        <dbReference type="Proteomes" id="UP000029556"/>
    </source>
</evidence>
<evidence type="ECO:0000256" key="1">
    <source>
        <dbReference type="ARBA" id="ARBA00004442"/>
    </source>
</evidence>
<keyword evidence="4" id="KW-0472">Membrane</keyword>
<comment type="caution">
    <text evidence="8">The sequence shown here is derived from an EMBL/GenBank/DDBJ whole genome shotgun (WGS) entry which is preliminary data.</text>
</comment>
<gene>
    <name evidence="8" type="ORF">HMPREF2137_04660</name>
</gene>
<dbReference type="Gene3D" id="1.25.40.390">
    <property type="match status" value="1"/>
</dbReference>
<evidence type="ECO:0000259" key="6">
    <source>
        <dbReference type="Pfam" id="PF07980"/>
    </source>
</evidence>
<dbReference type="Proteomes" id="UP000029556">
    <property type="component" value="Unassembled WGS sequence"/>
</dbReference>
<dbReference type="Gene3D" id="1.25.40.900">
    <property type="match status" value="1"/>
</dbReference>
<dbReference type="AlphaFoldDB" id="A0A095ZM81"/>
<dbReference type="SUPFAM" id="SSF48452">
    <property type="entry name" value="TPR-like"/>
    <property type="match status" value="1"/>
</dbReference>
<protein>
    <recommendedName>
        <fullName evidence="10">Starch-binding protein</fullName>
    </recommendedName>
</protein>
<dbReference type="Gene3D" id="2.20.20.130">
    <property type="match status" value="1"/>
</dbReference>
<accession>A0A095ZM81</accession>
<feature type="domain" description="RagB/SusD" evidence="6">
    <location>
        <begin position="308"/>
        <end position="411"/>
    </location>
</feature>
<reference evidence="8 9" key="1">
    <citation type="submission" date="2014-07" db="EMBL/GenBank/DDBJ databases">
        <authorList>
            <person name="McCorrison J."/>
            <person name="Sanka R."/>
            <person name="Torralba M."/>
            <person name="Gillis M."/>
            <person name="Haft D.H."/>
            <person name="Methe B."/>
            <person name="Sutton G."/>
            <person name="Nelson K.E."/>
        </authorList>
    </citation>
    <scope>NUCLEOTIDE SEQUENCE [LARGE SCALE GENOMIC DNA]</scope>
    <source>
        <strain evidence="8 9">DNF00853</strain>
    </source>
</reference>
<dbReference type="InterPro" id="IPR033985">
    <property type="entry name" value="SusD-like_N"/>
</dbReference>
<evidence type="ECO:0000259" key="7">
    <source>
        <dbReference type="Pfam" id="PF14322"/>
    </source>
</evidence>
<dbReference type="Pfam" id="PF14322">
    <property type="entry name" value="SusD-like_3"/>
    <property type="match status" value="1"/>
</dbReference>
<proteinExistence type="inferred from homology"/>
<keyword evidence="3" id="KW-0732">Signal</keyword>
<evidence type="ECO:0000256" key="5">
    <source>
        <dbReference type="ARBA" id="ARBA00023237"/>
    </source>
</evidence>
<evidence type="ECO:0000256" key="4">
    <source>
        <dbReference type="ARBA" id="ARBA00023136"/>
    </source>
</evidence>
<evidence type="ECO:0000313" key="8">
    <source>
        <dbReference type="EMBL" id="KGF35491.1"/>
    </source>
</evidence>
<sequence length="444" mass="50424">MLIGMMSCSYTDLKPTDKVGDHEIFSSVFTLEQATTGIYAKMSLRTTLNVSAILSDDVYKGGQNGGAGDDSYQWTYSAATGDHNNLWSSYYGVINMANRVLEGAKTVEANNQVEEKIKQNCIGTALFIRAYTSFDLLRFFADFDKKENLGIPYSKQKVVLETLGRNTVAECYQEMVKDLETAIPLLSQVVPETPCYASQLAAKALLARINLYARNYNLAYQYAAEVLNQKPIVGIQKYPKIWSDETKDEIIFELTRLPGEETIGTLFWSADNSSSFEPSTELIKSYDEKDVRLKTFIGDGIDRDNVPVKRVNKYKGTKENVGLSNQKMIRSSEMLLIMAECKANSNITEANSLLNKLRSARIKDWSDKNYLTKEEILQEILLERRRELCFEGHRFFDLRRFHLPIYKPMINKTLDVDNIRLIMPIPLAEMQGNNVIANQQNPGY</sequence>
<dbReference type="CDD" id="cd08977">
    <property type="entry name" value="SusD"/>
    <property type="match status" value="1"/>
</dbReference>
<dbReference type="GO" id="GO:0009279">
    <property type="term" value="C:cell outer membrane"/>
    <property type="evidence" value="ECO:0007669"/>
    <property type="project" value="UniProtKB-SubCell"/>
</dbReference>
<dbReference type="InterPro" id="IPR011990">
    <property type="entry name" value="TPR-like_helical_dom_sf"/>
</dbReference>
<evidence type="ECO:0000256" key="2">
    <source>
        <dbReference type="ARBA" id="ARBA00006275"/>
    </source>
</evidence>
<evidence type="ECO:0000256" key="3">
    <source>
        <dbReference type="ARBA" id="ARBA00022729"/>
    </source>
</evidence>
<comment type="similarity">
    <text evidence="2">Belongs to the SusD family.</text>
</comment>